<dbReference type="VEuPathDB" id="MicrosporidiaDB:EHP00_602"/>
<dbReference type="InterPro" id="IPR016024">
    <property type="entry name" value="ARM-type_fold"/>
</dbReference>
<protein>
    <submittedName>
        <fullName evidence="1">YCS4</fullName>
    </submittedName>
</protein>
<sequence>MSNNKYVENIDESNYINMFRTLYSGNEDENTKTSICIEMLEKIKKEIFKNKKNVANFDISEILKLVKRNIQIIFYILENFYKVLDELDIQSLLDDANSLGYDAEMVICLLHSQNEKICDVVVNLLNEKNTDVFLKEIYKKTFTVCDKIFIKNISVILPRISPKYYVNTKNTYRLFCNENYTIRIAAAEISEKMILFLKESENVEQIVNITEDMLNLLIDVNQHVRAKIIAVFLNLFKQSAILQSVKLKIIGGVVDRIIDKAVFVRKKAIELVSQLILNFYENSGEKQFRKLMEDALKNVLLLIESKEIKTDTVEIFGFIKISFFYKIKNCQFALHKMLNCIFEEEKKPQVISTFKDIFEQNHEIMFDLVGNVAFDHLIKELSLDYKNLIRNIKNDIFVSESLYVLKQMDNYKISENTAKSLLAFARDKLFVSKNINEIQMNLEIYNNILCICTKIVKRMEHSNEIFEEVVKDNLKMTFYDTETIKNTIDLFYKTSKGPDVNCTIFIRNIIKSGNKLKLLDAIGKVCLNQFMFVDEIERRIKEENNIAVDDDKSKFIKEKEKRLGSTKKRNSLADSQTLKYSEICEAMKNKNDEEIGDFFAEIRETEILFGEKSFLNQFYDMMVEACMDKNENVKYVANVSLCQCMLVSSRCFKENYEKVFLINLTDKTNPIKLRMSLSTFLNDLIIYYNSLIDSKILFELLKDKDLKKNAILIIFNLSCRNVIRIKKYTRELLEYVEDDEIGDILKSFFCELSKTPNLISVMAYNAFIDDKIDENALGWICELINLPSEKTKLYERCKNITENEGESKKLAILEEKLGIEQKENV</sequence>
<dbReference type="EMBL" id="MNPJ01000012">
    <property type="protein sequence ID" value="OQS55252.1"/>
    <property type="molecule type" value="Genomic_DNA"/>
</dbReference>
<dbReference type="OrthoDB" id="436262at2759"/>
<comment type="caution">
    <text evidence="1">The sequence shown here is derived from an EMBL/GenBank/DDBJ whole genome shotgun (WGS) entry which is preliminary data.</text>
</comment>
<evidence type="ECO:0000313" key="2">
    <source>
        <dbReference type="Proteomes" id="UP000192758"/>
    </source>
</evidence>
<evidence type="ECO:0000313" key="1">
    <source>
        <dbReference type="EMBL" id="OQS55252.1"/>
    </source>
</evidence>
<keyword evidence="2" id="KW-1185">Reference proteome</keyword>
<dbReference type="Proteomes" id="UP000192758">
    <property type="component" value="Unassembled WGS sequence"/>
</dbReference>
<dbReference type="AlphaFoldDB" id="A0A1W0E7R3"/>
<dbReference type="STRING" id="646526.A0A1W0E7R3"/>
<dbReference type="SUPFAM" id="SSF48371">
    <property type="entry name" value="ARM repeat"/>
    <property type="match status" value="1"/>
</dbReference>
<organism evidence="1 2">
    <name type="scientific">Ecytonucleospora hepatopenaei</name>
    <dbReference type="NCBI Taxonomy" id="646526"/>
    <lineage>
        <taxon>Eukaryota</taxon>
        <taxon>Fungi</taxon>
        <taxon>Fungi incertae sedis</taxon>
        <taxon>Microsporidia</taxon>
        <taxon>Enterocytozoonidae</taxon>
        <taxon>Ecytonucleospora</taxon>
    </lineage>
</organism>
<accession>A0A1W0E7R3</accession>
<reference evidence="1 2" key="1">
    <citation type="journal article" date="2017" name="Environ. Microbiol.">
        <title>Decay of the glycolytic pathway and adaptation to intranuclear parasitism within Enterocytozoonidae microsporidia.</title>
        <authorList>
            <person name="Wiredu Boakye D."/>
            <person name="Jaroenlak P."/>
            <person name="Prachumwat A."/>
            <person name="Williams T.A."/>
            <person name="Bateman K.S."/>
            <person name="Itsathitphaisarn O."/>
            <person name="Sritunyalucksana K."/>
            <person name="Paszkiewicz K.H."/>
            <person name="Moore K.A."/>
            <person name="Stentiford G.D."/>
            <person name="Williams B.A."/>
        </authorList>
    </citation>
    <scope>NUCLEOTIDE SEQUENCE [LARGE SCALE GENOMIC DNA]</scope>
    <source>
        <strain evidence="1 2">TH1</strain>
    </source>
</reference>
<name>A0A1W0E7R3_9MICR</name>
<proteinExistence type="predicted"/>
<gene>
    <name evidence="1" type="primary">YCS4</name>
    <name evidence="1" type="ORF">EHP00_602</name>
</gene>